<evidence type="ECO:0000313" key="1">
    <source>
        <dbReference type="EMBL" id="CUV20411.1"/>
    </source>
</evidence>
<name>A0A0S4UDX4_RALSL</name>
<reference evidence="1" key="1">
    <citation type="submission" date="2015-10" db="EMBL/GenBank/DDBJ databases">
        <authorList>
            <person name="Gilbert D.G."/>
        </authorList>
    </citation>
    <scope>NUCLEOTIDE SEQUENCE</scope>
    <source>
        <strain evidence="1">Phyl III-seqv23</strain>
    </source>
</reference>
<protein>
    <submittedName>
        <fullName evidence="1">Uncharacterized protein</fullName>
    </submittedName>
</protein>
<organism evidence="1">
    <name type="scientific">Ralstonia solanacearum</name>
    <name type="common">Pseudomonas solanacearum</name>
    <dbReference type="NCBI Taxonomy" id="305"/>
    <lineage>
        <taxon>Bacteria</taxon>
        <taxon>Pseudomonadati</taxon>
        <taxon>Pseudomonadota</taxon>
        <taxon>Betaproteobacteria</taxon>
        <taxon>Burkholderiales</taxon>
        <taxon>Burkholderiaceae</taxon>
        <taxon>Ralstonia</taxon>
        <taxon>Ralstonia solanacearum species complex</taxon>
    </lineage>
</organism>
<gene>
    <name evidence="1" type="ORF">PSS4_v1_1500006</name>
</gene>
<accession>A0A0S4UDX4</accession>
<dbReference type="AlphaFoldDB" id="A0A0S4UDX4"/>
<sequence length="136" mass="15279">MTPRSLTWAPETPRFYADMTCCRPARVSVGLACKRPYQQCCAWHHIRLVVRHRGEKTLVQFADHLLSVCGWTLGEVFFSFNAAREISSLAVVCARRWRAIPSAADRAAYRNQICADTSPEFVATFDVLCEADAGPQ</sequence>
<dbReference type="EMBL" id="LN899821">
    <property type="protein sequence ID" value="CUV20411.1"/>
    <property type="molecule type" value="Genomic_DNA"/>
</dbReference>
<proteinExistence type="predicted"/>